<dbReference type="OMA" id="FRITVIF"/>
<evidence type="ECO:0000313" key="3">
    <source>
        <dbReference type="Proteomes" id="UP000002195"/>
    </source>
</evidence>
<evidence type="ECO:0000256" key="1">
    <source>
        <dbReference type="SAM" id="Coils"/>
    </source>
</evidence>
<comment type="caution">
    <text evidence="2">The sequence shown here is derived from an EMBL/GenBank/DDBJ whole genome shotgun (WGS) entry which is preliminary data.</text>
</comment>
<keyword evidence="1" id="KW-0175">Coiled coil</keyword>
<dbReference type="PaxDb" id="44689-DDB0218226"/>
<sequence>MTTIKTITLPLYVQKFIIKLLCRHINNNNKLIEPSDFFIDYRDNEDEIKRLIFSIALVSKDWLKSLSNYLNVAVDFNFLEKEKDNQFTIFKEENIKILKIHYDHEKKYFYKMIPRIKKNLEEIENNNSNNNNNNSENNNNENNINNILIDNEEENKKYIEKEISLKFVNKRLENLSKNGIFKKLIFRNINTHQNIDIIDQLFECEATEEGLQVLEFELNEDTTMERINHYKKKIKKVFSIIINECLNEELIVDVFKNWSKDLNQFYIISCSITPFPIFQILAGIGEITSFTSDFLNDSSNCINNNNNTTTTTNNNNIDNNKPYKTGINYLSNIQFFEIYGMEITFDELEVLITPKITPKLRYLSINICFDKLMYFLATEQERVKLNIPRCNCCSLLNEQFGYDPQDQKDFDAHWATISNLLKNNKTLKALDLGHECTDAGELMNWGDTFPTSFVERVGALVSSIPNLSRFIMMGANCPQIFHEIAKQNKSIIHFESGILSGLTDHSNYALSLETLIENNPHIESFNFSKFCFALENGSYSYKKISVFNFPKK</sequence>
<dbReference type="PhylomeDB" id="Q54VR3"/>
<dbReference type="EMBL" id="AAFI02000035">
    <property type="protein sequence ID" value="EAL67416.1"/>
    <property type="molecule type" value="Genomic_DNA"/>
</dbReference>
<evidence type="ECO:0000313" key="2">
    <source>
        <dbReference type="EMBL" id="EAL67416.1"/>
    </source>
</evidence>
<gene>
    <name evidence="2" type="ORF">DDB_G0280379</name>
</gene>
<keyword evidence="3" id="KW-1185">Reference proteome</keyword>
<dbReference type="RefSeq" id="XP_641292.1">
    <property type="nucleotide sequence ID" value="XM_636200.1"/>
</dbReference>
<evidence type="ECO:0008006" key="4">
    <source>
        <dbReference type="Google" id="ProtNLM"/>
    </source>
</evidence>
<dbReference type="eggNOG" id="ENOG502RHRB">
    <property type="taxonomic scope" value="Eukaryota"/>
</dbReference>
<accession>Q54VR3</accession>
<dbReference type="HOGENOM" id="CLU_020847_0_0_1"/>
<feature type="coiled-coil region" evidence="1">
    <location>
        <begin position="113"/>
        <end position="157"/>
    </location>
</feature>
<dbReference type="dictyBase" id="DDB_G0280379"/>
<dbReference type="AlphaFoldDB" id="Q54VR3"/>
<dbReference type="GeneID" id="8622425"/>
<dbReference type="InParanoid" id="Q54VR3"/>
<dbReference type="Proteomes" id="UP000002195">
    <property type="component" value="Unassembled WGS sequence"/>
</dbReference>
<proteinExistence type="predicted"/>
<name>Q54VR3_DICDI</name>
<dbReference type="VEuPathDB" id="AmoebaDB:DDB_G0280379"/>
<reference evidence="2 3" key="1">
    <citation type="journal article" date="2005" name="Nature">
        <title>The genome of the social amoeba Dictyostelium discoideum.</title>
        <authorList>
            <consortium name="The Dictyostelium discoideum Sequencing Consortium"/>
            <person name="Eichinger L."/>
            <person name="Pachebat J.A."/>
            <person name="Glockner G."/>
            <person name="Rajandream M.A."/>
            <person name="Sucgang R."/>
            <person name="Berriman M."/>
            <person name="Song J."/>
            <person name="Olsen R."/>
            <person name="Szafranski K."/>
            <person name="Xu Q."/>
            <person name="Tunggal B."/>
            <person name="Kummerfeld S."/>
            <person name="Madera M."/>
            <person name="Konfortov B.A."/>
            <person name="Rivero F."/>
            <person name="Bankier A.T."/>
            <person name="Lehmann R."/>
            <person name="Hamlin N."/>
            <person name="Davies R."/>
            <person name="Gaudet P."/>
            <person name="Fey P."/>
            <person name="Pilcher K."/>
            <person name="Chen G."/>
            <person name="Saunders D."/>
            <person name="Sodergren E."/>
            <person name="Davis P."/>
            <person name="Kerhornou A."/>
            <person name="Nie X."/>
            <person name="Hall N."/>
            <person name="Anjard C."/>
            <person name="Hemphill L."/>
            <person name="Bason N."/>
            <person name="Farbrother P."/>
            <person name="Desany B."/>
            <person name="Just E."/>
            <person name="Morio T."/>
            <person name="Rost R."/>
            <person name="Churcher C."/>
            <person name="Cooper J."/>
            <person name="Haydock S."/>
            <person name="van Driessche N."/>
            <person name="Cronin A."/>
            <person name="Goodhead I."/>
            <person name="Muzny D."/>
            <person name="Mourier T."/>
            <person name="Pain A."/>
            <person name="Lu M."/>
            <person name="Harper D."/>
            <person name="Lindsay R."/>
            <person name="Hauser H."/>
            <person name="James K."/>
            <person name="Quiles M."/>
            <person name="Madan Babu M."/>
            <person name="Saito T."/>
            <person name="Buchrieser C."/>
            <person name="Wardroper A."/>
            <person name="Felder M."/>
            <person name="Thangavelu M."/>
            <person name="Johnson D."/>
            <person name="Knights A."/>
            <person name="Loulseged H."/>
            <person name="Mungall K."/>
            <person name="Oliver K."/>
            <person name="Price C."/>
            <person name="Quail M.A."/>
            <person name="Urushihara H."/>
            <person name="Hernandez J."/>
            <person name="Rabbinowitsch E."/>
            <person name="Steffen D."/>
            <person name="Sanders M."/>
            <person name="Ma J."/>
            <person name="Kohara Y."/>
            <person name="Sharp S."/>
            <person name="Simmonds M."/>
            <person name="Spiegler S."/>
            <person name="Tivey A."/>
            <person name="Sugano S."/>
            <person name="White B."/>
            <person name="Walker D."/>
            <person name="Woodward J."/>
            <person name="Winckler T."/>
            <person name="Tanaka Y."/>
            <person name="Shaulsky G."/>
            <person name="Schleicher M."/>
            <person name="Weinstock G."/>
            <person name="Rosenthal A."/>
            <person name="Cox E.C."/>
            <person name="Chisholm R.L."/>
            <person name="Gibbs R."/>
            <person name="Loomis W.F."/>
            <person name="Platzer M."/>
            <person name="Kay R.R."/>
            <person name="Williams J."/>
            <person name="Dear P.H."/>
            <person name="Noegel A.A."/>
            <person name="Barrell B."/>
            <person name="Kuspa A."/>
        </authorList>
    </citation>
    <scope>NUCLEOTIDE SEQUENCE [LARGE SCALE GENOMIC DNA]</scope>
    <source>
        <strain evidence="2 3">AX4</strain>
    </source>
</reference>
<protein>
    <recommendedName>
        <fullName evidence="4">F-box domain-containing protein</fullName>
    </recommendedName>
</protein>
<dbReference type="FunCoup" id="Q54VR3">
    <property type="interactions" value="3"/>
</dbReference>
<dbReference type="PANTHER" id="PTHR32556:SF7">
    <property type="entry name" value="F-BOX DOMAIN-CONTAINING PROTEIN-RELATED"/>
    <property type="match status" value="1"/>
</dbReference>
<dbReference type="KEGG" id="ddi:DDB_G0280379"/>
<dbReference type="PANTHER" id="PTHR32556">
    <property type="entry name" value="F-BOX DOMAIN-CONTAINING PROTEIN-RELATED-RELATED"/>
    <property type="match status" value="1"/>
</dbReference>
<organism evidence="2 3">
    <name type="scientific">Dictyostelium discoideum</name>
    <name type="common">Social amoeba</name>
    <dbReference type="NCBI Taxonomy" id="44689"/>
    <lineage>
        <taxon>Eukaryota</taxon>
        <taxon>Amoebozoa</taxon>
        <taxon>Evosea</taxon>
        <taxon>Eumycetozoa</taxon>
        <taxon>Dictyostelia</taxon>
        <taxon>Dictyosteliales</taxon>
        <taxon>Dictyosteliaceae</taxon>
        <taxon>Dictyostelium</taxon>
    </lineage>
</organism>